<dbReference type="EMBL" id="JASKHM010000002">
    <property type="protein sequence ID" value="MEQ4481865.1"/>
    <property type="molecule type" value="Genomic_DNA"/>
</dbReference>
<reference evidence="7 8" key="1">
    <citation type="journal article" date="2023" name="Genome Announc.">
        <title>Pan-Genome Analyses of the Genus Cohnella and Proposal of the Novel Species Cohnella silvisoli sp. nov., Isolated from Forest Soil.</title>
        <authorList>
            <person name="Wang C."/>
            <person name="Mao L."/>
            <person name="Bao G."/>
            <person name="Zhu H."/>
        </authorList>
    </citation>
    <scope>NUCLEOTIDE SEQUENCE [LARGE SCALE GENOMIC DNA]</scope>
    <source>
        <strain evidence="7 8">NL03-T5-1</strain>
    </source>
</reference>
<dbReference type="PANTHER" id="PTHR34858:SF1">
    <property type="entry name" value="CYSO-CYSTEINE PEPTIDASE"/>
    <property type="match status" value="1"/>
</dbReference>
<comment type="caution">
    <text evidence="7">The sequence shown here is derived from an EMBL/GenBank/DDBJ whole genome shotgun (WGS) entry which is preliminary data.</text>
</comment>
<keyword evidence="5" id="KW-0482">Metalloprotease</keyword>
<evidence type="ECO:0000256" key="4">
    <source>
        <dbReference type="ARBA" id="ARBA00022833"/>
    </source>
</evidence>
<evidence type="ECO:0000313" key="8">
    <source>
        <dbReference type="Proteomes" id="UP001493487"/>
    </source>
</evidence>
<dbReference type="RefSeq" id="WP_232189368.1">
    <property type="nucleotide sequence ID" value="NZ_JAIOAP010000019.1"/>
</dbReference>
<dbReference type="InterPro" id="IPR028090">
    <property type="entry name" value="JAB_dom_prok"/>
</dbReference>
<sequence>MENSTSVVLNQLLENDLLTACRERLPYETCGIVYGTAADGIVTAEGYAIVRNGSSSPSDTFSFHPEDWVSAYFQAQKNQRNIVGLFHTHPQGSSVPSTGDEQGSIPWKTYWIVGFANGKQEISIYVRGTHAQWISLPIKHQP</sequence>
<dbReference type="InterPro" id="IPR051929">
    <property type="entry name" value="VirAsm_ModProt"/>
</dbReference>
<gene>
    <name evidence="7" type="ORF">QJS35_05585</name>
</gene>
<keyword evidence="3" id="KW-0378">Hydrolase</keyword>
<keyword evidence="2" id="KW-0479">Metal-binding</keyword>
<feature type="domain" description="JAB" evidence="6">
    <location>
        <begin position="16"/>
        <end position="114"/>
    </location>
</feature>
<dbReference type="Pfam" id="PF14464">
    <property type="entry name" value="Prok-JAB"/>
    <property type="match status" value="1"/>
</dbReference>
<dbReference type="Proteomes" id="UP001493487">
    <property type="component" value="Unassembled WGS sequence"/>
</dbReference>
<name>A0ABV1KP49_9BACL</name>
<dbReference type="SUPFAM" id="SSF102712">
    <property type="entry name" value="JAB1/MPN domain"/>
    <property type="match status" value="1"/>
</dbReference>
<evidence type="ECO:0000256" key="1">
    <source>
        <dbReference type="ARBA" id="ARBA00022670"/>
    </source>
</evidence>
<evidence type="ECO:0000313" key="7">
    <source>
        <dbReference type="EMBL" id="MEQ4481865.1"/>
    </source>
</evidence>
<evidence type="ECO:0000259" key="6">
    <source>
        <dbReference type="Pfam" id="PF14464"/>
    </source>
</evidence>
<keyword evidence="8" id="KW-1185">Reference proteome</keyword>
<proteinExistence type="predicted"/>
<keyword evidence="4" id="KW-0862">Zinc</keyword>
<dbReference type="Gene3D" id="3.40.140.10">
    <property type="entry name" value="Cytidine Deaminase, domain 2"/>
    <property type="match status" value="1"/>
</dbReference>
<protein>
    <submittedName>
        <fullName evidence="7">Mov34/MPN/PAD-1 family protein</fullName>
    </submittedName>
</protein>
<evidence type="ECO:0000256" key="3">
    <source>
        <dbReference type="ARBA" id="ARBA00022801"/>
    </source>
</evidence>
<evidence type="ECO:0000256" key="2">
    <source>
        <dbReference type="ARBA" id="ARBA00022723"/>
    </source>
</evidence>
<dbReference type="PANTHER" id="PTHR34858">
    <property type="entry name" value="CYSO-CYSTEINE PEPTIDASE"/>
    <property type="match status" value="1"/>
</dbReference>
<accession>A0ABV1KP49</accession>
<keyword evidence="1" id="KW-0645">Protease</keyword>
<organism evidence="7 8">
    <name type="scientific">Cohnella silvisoli</name>
    <dbReference type="NCBI Taxonomy" id="2873699"/>
    <lineage>
        <taxon>Bacteria</taxon>
        <taxon>Bacillati</taxon>
        <taxon>Bacillota</taxon>
        <taxon>Bacilli</taxon>
        <taxon>Bacillales</taxon>
        <taxon>Paenibacillaceae</taxon>
        <taxon>Cohnella</taxon>
    </lineage>
</organism>
<evidence type="ECO:0000256" key="5">
    <source>
        <dbReference type="ARBA" id="ARBA00023049"/>
    </source>
</evidence>